<dbReference type="GO" id="GO:0005886">
    <property type="term" value="C:plasma membrane"/>
    <property type="evidence" value="ECO:0007669"/>
    <property type="project" value="TreeGrafter"/>
</dbReference>
<dbReference type="InterPro" id="IPR000703">
    <property type="entry name" value="Proenkphlin_A"/>
</dbReference>
<evidence type="ECO:0000313" key="11">
    <source>
        <dbReference type="Ensembl" id="ENSHCOP00000023481.1"/>
    </source>
</evidence>
<dbReference type="InterPro" id="IPR006024">
    <property type="entry name" value="Opioid_neupept"/>
</dbReference>
<keyword evidence="4" id="KW-0165">Cleavage on pair of basic residues</keyword>
<keyword evidence="7" id="KW-0257">Endorphin</keyword>
<keyword evidence="12" id="KW-1185">Reference proteome</keyword>
<dbReference type="STRING" id="109280.ENSHCOP00000023481"/>
<organism evidence="11 12">
    <name type="scientific">Hippocampus comes</name>
    <name type="common">Tiger tail seahorse</name>
    <dbReference type="NCBI Taxonomy" id="109280"/>
    <lineage>
        <taxon>Eukaryota</taxon>
        <taxon>Metazoa</taxon>
        <taxon>Chordata</taxon>
        <taxon>Craniata</taxon>
        <taxon>Vertebrata</taxon>
        <taxon>Euteleostomi</taxon>
        <taxon>Actinopterygii</taxon>
        <taxon>Neopterygii</taxon>
        <taxon>Teleostei</taxon>
        <taxon>Neoteleostei</taxon>
        <taxon>Acanthomorphata</taxon>
        <taxon>Syngnathiaria</taxon>
        <taxon>Syngnathiformes</taxon>
        <taxon>Syngnathoidei</taxon>
        <taxon>Syngnathidae</taxon>
        <taxon>Hippocampus</taxon>
    </lineage>
</organism>
<dbReference type="GO" id="GO:0007268">
    <property type="term" value="P:chemical synaptic transmission"/>
    <property type="evidence" value="ECO:0007669"/>
    <property type="project" value="TreeGrafter"/>
</dbReference>
<dbReference type="Proteomes" id="UP000264820">
    <property type="component" value="Unplaced"/>
</dbReference>
<dbReference type="PROSITE" id="PS51257">
    <property type="entry name" value="PROKAR_LIPOPROTEIN"/>
    <property type="match status" value="1"/>
</dbReference>
<dbReference type="PRINTS" id="PR01029">
    <property type="entry name" value="PENKAPRCRSR"/>
</dbReference>
<dbReference type="OrthoDB" id="9928775at2759"/>
<evidence type="ECO:0000256" key="4">
    <source>
        <dbReference type="ARBA" id="ARBA00022685"/>
    </source>
</evidence>
<keyword evidence="6" id="KW-1015">Disulfide bond</keyword>
<evidence type="ECO:0000256" key="2">
    <source>
        <dbReference type="ARBA" id="ARBA00008543"/>
    </source>
</evidence>
<accession>A0A3Q3DY00</accession>
<dbReference type="GO" id="GO:0007218">
    <property type="term" value="P:neuropeptide signaling pathway"/>
    <property type="evidence" value="ECO:0007669"/>
    <property type="project" value="UniProtKB-KW"/>
</dbReference>
<dbReference type="OMA" id="MLLAGTC"/>
<reference evidence="11" key="1">
    <citation type="submission" date="2025-08" db="UniProtKB">
        <authorList>
            <consortium name="Ensembl"/>
        </authorList>
    </citation>
    <scope>IDENTIFICATION</scope>
</reference>
<dbReference type="AlphaFoldDB" id="A0A3Q3DY00"/>
<dbReference type="KEGG" id="hcq:109524164"/>
<evidence type="ECO:0000256" key="5">
    <source>
        <dbReference type="ARBA" id="ARBA00022901"/>
    </source>
</evidence>
<dbReference type="GO" id="GO:0043025">
    <property type="term" value="C:neuronal cell body"/>
    <property type="evidence" value="ECO:0007669"/>
    <property type="project" value="TreeGrafter"/>
</dbReference>
<comment type="similarity">
    <text evidence="2">Belongs to the opioid neuropeptide precursor family.</text>
</comment>
<evidence type="ECO:0000256" key="1">
    <source>
        <dbReference type="ARBA" id="ARBA00004613"/>
    </source>
</evidence>
<keyword evidence="8" id="KW-0527">Neuropeptide</keyword>
<keyword evidence="5" id="KW-0555">Opioid peptide</keyword>
<dbReference type="GeneID" id="109524164"/>
<dbReference type="GO" id="GO:0031628">
    <property type="term" value="F:opioid receptor binding"/>
    <property type="evidence" value="ECO:0007669"/>
    <property type="project" value="TreeGrafter"/>
</dbReference>
<keyword evidence="10" id="KW-0732">Signal</keyword>
<feature type="chain" id="PRO_5018769612" evidence="10">
    <location>
        <begin position="25"/>
        <end position="240"/>
    </location>
</feature>
<dbReference type="PANTHER" id="PTHR11438:SF3">
    <property type="entry name" value="PROENKEPHALIN-A"/>
    <property type="match status" value="1"/>
</dbReference>
<name>A0A3Q3DY00_HIPCM</name>
<feature type="region of interest" description="Disordered" evidence="9">
    <location>
        <begin position="156"/>
        <end position="185"/>
    </location>
</feature>
<dbReference type="GO" id="GO:0043679">
    <property type="term" value="C:axon terminus"/>
    <property type="evidence" value="ECO:0007669"/>
    <property type="project" value="TreeGrafter"/>
</dbReference>
<feature type="signal peptide" evidence="10">
    <location>
        <begin position="1"/>
        <end position="24"/>
    </location>
</feature>
<proteinExistence type="inferred from homology"/>
<sequence length="240" mass="26381">MASAAQRSCIWMLVLGACVSPAVGAQCAKECALCVYRLLGQHAAFSALTCSLECDGEVDREKLRLCWDILLEGGNPIPSDGDLRPQEEPEAAGLIPSNDRDAMSAGHRLAKKYGGFMKRYGGFMSRRSFSEGLPDDSAKRDEEEKIRLEILKVLNTVPEQSREGGDEDGEQGGDDARDDGRNPGDLLEAVLDRGLRKRYGGFMRRVGRPEWLVDGNKNGGVSKRGWQNGELHKRYGGFMD</sequence>
<evidence type="ECO:0000256" key="8">
    <source>
        <dbReference type="ARBA" id="ARBA00023320"/>
    </source>
</evidence>
<reference evidence="11" key="2">
    <citation type="submission" date="2025-09" db="UniProtKB">
        <authorList>
            <consortium name="Ensembl"/>
        </authorList>
    </citation>
    <scope>IDENTIFICATION</scope>
</reference>
<evidence type="ECO:0000256" key="7">
    <source>
        <dbReference type="ARBA" id="ARBA00023205"/>
    </source>
</evidence>
<comment type="subcellular location">
    <subcellularLocation>
        <location evidence="1">Secreted</location>
    </subcellularLocation>
</comment>
<evidence type="ECO:0000256" key="6">
    <source>
        <dbReference type="ARBA" id="ARBA00023157"/>
    </source>
</evidence>
<evidence type="ECO:0000256" key="10">
    <source>
        <dbReference type="SAM" id="SignalP"/>
    </source>
</evidence>
<dbReference type="GO" id="GO:0007600">
    <property type="term" value="P:sensory perception"/>
    <property type="evidence" value="ECO:0007669"/>
    <property type="project" value="TreeGrafter"/>
</dbReference>
<protein>
    <submittedName>
        <fullName evidence="11">Proenkephalin a</fullName>
    </submittedName>
</protein>
<dbReference type="GeneTree" id="ENSGT00950000183149"/>
<feature type="region of interest" description="Disordered" evidence="9">
    <location>
        <begin position="77"/>
        <end position="99"/>
    </location>
</feature>
<dbReference type="GO" id="GO:0001515">
    <property type="term" value="F:opioid peptide activity"/>
    <property type="evidence" value="ECO:0007669"/>
    <property type="project" value="UniProtKB-KW"/>
</dbReference>
<dbReference type="GO" id="GO:0005576">
    <property type="term" value="C:extracellular region"/>
    <property type="evidence" value="ECO:0007669"/>
    <property type="project" value="UniProtKB-SubCell"/>
</dbReference>
<keyword evidence="3" id="KW-0964">Secreted</keyword>
<dbReference type="PANTHER" id="PTHR11438">
    <property type="entry name" value="PROENKEPHALIN"/>
    <property type="match status" value="1"/>
</dbReference>
<dbReference type="RefSeq" id="XP_019739379.1">
    <property type="nucleotide sequence ID" value="XM_019883820.1"/>
</dbReference>
<evidence type="ECO:0000256" key="9">
    <source>
        <dbReference type="SAM" id="MobiDB-lite"/>
    </source>
</evidence>
<dbReference type="Ensembl" id="ENSHCOT00000025865.1">
    <property type="protein sequence ID" value="ENSHCOP00000023481.1"/>
    <property type="gene ID" value="ENSHCOG00000012031.1"/>
</dbReference>
<evidence type="ECO:0000256" key="3">
    <source>
        <dbReference type="ARBA" id="ARBA00022525"/>
    </source>
</evidence>
<dbReference type="GO" id="GO:0030425">
    <property type="term" value="C:dendrite"/>
    <property type="evidence" value="ECO:0007669"/>
    <property type="project" value="TreeGrafter"/>
</dbReference>
<dbReference type="PRINTS" id="PR01028">
    <property type="entry name" value="OPIOIDPRCRSR"/>
</dbReference>
<evidence type="ECO:0000313" key="12">
    <source>
        <dbReference type="Proteomes" id="UP000264820"/>
    </source>
</evidence>
<dbReference type="Pfam" id="PF01160">
    <property type="entry name" value="Opiods_neuropep"/>
    <property type="match status" value="1"/>
</dbReference>